<gene>
    <name evidence="1" type="ORF">M0R88_07145</name>
</gene>
<keyword evidence="2" id="KW-1185">Reference proteome</keyword>
<dbReference type="KEGG" id="haxz:M0R88_07145"/>
<dbReference type="AlphaFoldDB" id="A0A8U0IN42"/>
<sequence>MVPQLGRRSLLQSAGMACIAGVSGCTAFGGESESTTPQLVELTALNQDDEPHKVHVRIEREGETVYRESKRVEADGPNGSGAAVFTGYPTRSGPYVLSAWRDDRQERQADTLDFAEFDSECLGVVAQLGQSGTDTDDPRLAIFHTTNCAG</sequence>
<dbReference type="Proteomes" id="UP000830434">
    <property type="component" value="Chromosome"/>
</dbReference>
<evidence type="ECO:0000313" key="1">
    <source>
        <dbReference type="EMBL" id="UPW01862.1"/>
    </source>
</evidence>
<proteinExistence type="predicted"/>
<reference evidence="1" key="1">
    <citation type="submission" date="2022-04" db="EMBL/GenBank/DDBJ databases">
        <title>Diverse halophilic archaea isolated from saline environments.</title>
        <authorList>
            <person name="Cui H.-L."/>
        </authorList>
    </citation>
    <scope>NUCLEOTIDE SEQUENCE</scope>
    <source>
        <strain evidence="1">XZYJT40</strain>
    </source>
</reference>
<dbReference type="GeneID" id="72189618"/>
<dbReference type="PROSITE" id="PS51257">
    <property type="entry name" value="PROKAR_LIPOPROTEIN"/>
    <property type="match status" value="1"/>
</dbReference>
<name>A0A8U0IN42_9EURY</name>
<protein>
    <submittedName>
        <fullName evidence="1">Uncharacterized protein</fullName>
    </submittedName>
</protein>
<accession>A0A8U0IN42</accession>
<organism evidence="1 2">
    <name type="scientific">Halorussus gelatinilyticus</name>
    <dbReference type="NCBI Taxonomy" id="2937524"/>
    <lineage>
        <taxon>Archaea</taxon>
        <taxon>Methanobacteriati</taxon>
        <taxon>Methanobacteriota</taxon>
        <taxon>Stenosarchaea group</taxon>
        <taxon>Halobacteria</taxon>
        <taxon>Halobacteriales</taxon>
        <taxon>Haladaptataceae</taxon>
        <taxon>Halorussus</taxon>
    </lineage>
</organism>
<dbReference type="EMBL" id="CP096658">
    <property type="protein sequence ID" value="UPW01862.1"/>
    <property type="molecule type" value="Genomic_DNA"/>
</dbReference>
<dbReference type="RefSeq" id="WP_248656249.1">
    <property type="nucleotide sequence ID" value="NZ_CP096658.1"/>
</dbReference>
<evidence type="ECO:0000313" key="2">
    <source>
        <dbReference type="Proteomes" id="UP000830434"/>
    </source>
</evidence>